<name>A0A5B0LTK5_PUCGR</name>
<reference evidence="1 2" key="1">
    <citation type="submission" date="2019-05" db="EMBL/GenBank/DDBJ databases">
        <title>Emergence of the Ug99 lineage of the wheat stem rust pathogen through somatic hybridization.</title>
        <authorList>
            <person name="Li F."/>
            <person name="Upadhyaya N.M."/>
            <person name="Sperschneider J."/>
            <person name="Matny O."/>
            <person name="Nguyen-Phuc H."/>
            <person name="Mago R."/>
            <person name="Raley C."/>
            <person name="Miller M.E."/>
            <person name="Silverstein K.A.T."/>
            <person name="Henningsen E."/>
            <person name="Hirsch C.D."/>
            <person name="Visser B."/>
            <person name="Pretorius Z.A."/>
            <person name="Steffenson B.J."/>
            <person name="Schwessinger B."/>
            <person name="Dodds P.N."/>
            <person name="Figueroa M."/>
        </authorList>
    </citation>
    <scope>NUCLEOTIDE SEQUENCE [LARGE SCALE GENOMIC DNA]</scope>
    <source>
        <strain evidence="1 2">Ug99</strain>
    </source>
</reference>
<sequence>METFTNFHSYFGHLYDGNLGLISQIFDFIQKTYGRNVPGIYQEIRGFEEKFNLISSSNNLIYEVERIFQYLHEEFPQIDQWPSGSMMYDGNNDQIPLQEKLELISNHVQKLSLKNQ</sequence>
<proteinExistence type="predicted"/>
<protein>
    <submittedName>
        <fullName evidence="1">Uncharacterized protein</fullName>
    </submittedName>
</protein>
<comment type="caution">
    <text evidence="1">The sequence shown here is derived from an EMBL/GenBank/DDBJ whole genome shotgun (WGS) entry which is preliminary data.</text>
</comment>
<dbReference type="AlphaFoldDB" id="A0A5B0LTK5"/>
<organism evidence="1 2">
    <name type="scientific">Puccinia graminis f. sp. tritici</name>
    <dbReference type="NCBI Taxonomy" id="56615"/>
    <lineage>
        <taxon>Eukaryota</taxon>
        <taxon>Fungi</taxon>
        <taxon>Dikarya</taxon>
        <taxon>Basidiomycota</taxon>
        <taxon>Pucciniomycotina</taxon>
        <taxon>Pucciniomycetes</taxon>
        <taxon>Pucciniales</taxon>
        <taxon>Pucciniaceae</taxon>
        <taxon>Puccinia</taxon>
    </lineage>
</organism>
<dbReference type="Proteomes" id="UP000325313">
    <property type="component" value="Unassembled WGS sequence"/>
</dbReference>
<dbReference type="EMBL" id="VDEP01000507">
    <property type="protein sequence ID" value="KAA1067213.1"/>
    <property type="molecule type" value="Genomic_DNA"/>
</dbReference>
<evidence type="ECO:0000313" key="2">
    <source>
        <dbReference type="Proteomes" id="UP000325313"/>
    </source>
</evidence>
<gene>
    <name evidence="1" type="ORF">PGTUg99_027384</name>
</gene>
<evidence type="ECO:0000313" key="1">
    <source>
        <dbReference type="EMBL" id="KAA1067213.1"/>
    </source>
</evidence>
<accession>A0A5B0LTK5</accession>